<gene>
    <name evidence="1" type="ORF">Acr_00g0006060</name>
</gene>
<organism evidence="1 2">
    <name type="scientific">Actinidia rufa</name>
    <dbReference type="NCBI Taxonomy" id="165716"/>
    <lineage>
        <taxon>Eukaryota</taxon>
        <taxon>Viridiplantae</taxon>
        <taxon>Streptophyta</taxon>
        <taxon>Embryophyta</taxon>
        <taxon>Tracheophyta</taxon>
        <taxon>Spermatophyta</taxon>
        <taxon>Magnoliopsida</taxon>
        <taxon>eudicotyledons</taxon>
        <taxon>Gunneridae</taxon>
        <taxon>Pentapetalae</taxon>
        <taxon>asterids</taxon>
        <taxon>Ericales</taxon>
        <taxon>Actinidiaceae</taxon>
        <taxon>Actinidia</taxon>
    </lineage>
</organism>
<keyword evidence="2" id="KW-1185">Reference proteome</keyword>
<evidence type="ECO:0000313" key="1">
    <source>
        <dbReference type="EMBL" id="GFS29285.1"/>
    </source>
</evidence>
<accession>A0A7J0D7W9</accession>
<protein>
    <submittedName>
        <fullName evidence="1">Uncharacterized protein</fullName>
    </submittedName>
</protein>
<dbReference type="AlphaFoldDB" id="A0A7J0D7W9"/>
<reference evidence="2" key="1">
    <citation type="submission" date="2019-07" db="EMBL/GenBank/DDBJ databases">
        <title>De Novo Assembly of kiwifruit Actinidia rufa.</title>
        <authorList>
            <person name="Sugita-Konishi S."/>
            <person name="Sato K."/>
            <person name="Mori E."/>
            <person name="Abe Y."/>
            <person name="Kisaki G."/>
            <person name="Hamano K."/>
            <person name="Suezawa K."/>
            <person name="Otani M."/>
            <person name="Fukuda T."/>
            <person name="Manabe T."/>
            <person name="Gomi K."/>
            <person name="Tabuchi M."/>
            <person name="Akimitsu K."/>
            <person name="Kataoka I."/>
        </authorList>
    </citation>
    <scope>NUCLEOTIDE SEQUENCE [LARGE SCALE GENOMIC DNA]</scope>
    <source>
        <strain evidence="2">cv. Fuchu</strain>
    </source>
</reference>
<dbReference type="EMBL" id="BJWL01000080">
    <property type="protein sequence ID" value="GFS29285.1"/>
    <property type="molecule type" value="Genomic_DNA"/>
</dbReference>
<sequence length="75" mass="8013">MAVQLNSHVVKAIKLLPQCSTWDITSGIKANLSPIVSPVAVAIHIASQGEDYGQRDKDIACLRGWIVTSRPTSVG</sequence>
<name>A0A7J0D7W9_9ERIC</name>
<proteinExistence type="predicted"/>
<comment type="caution">
    <text evidence="1">The sequence shown here is derived from an EMBL/GenBank/DDBJ whole genome shotgun (WGS) entry which is preliminary data.</text>
</comment>
<evidence type="ECO:0000313" key="2">
    <source>
        <dbReference type="Proteomes" id="UP000585474"/>
    </source>
</evidence>
<dbReference type="Proteomes" id="UP000585474">
    <property type="component" value="Unassembled WGS sequence"/>
</dbReference>